<keyword evidence="2" id="KW-0813">Transport</keyword>
<dbReference type="InterPro" id="IPR050361">
    <property type="entry name" value="MPP/UQCRC_Complex"/>
</dbReference>
<dbReference type="Proteomes" id="UP000245609">
    <property type="component" value="Unassembled WGS sequence"/>
</dbReference>
<evidence type="ECO:0000256" key="1">
    <source>
        <dbReference type="ARBA" id="ARBA00004443"/>
    </source>
</evidence>
<evidence type="ECO:0000256" key="6">
    <source>
        <dbReference type="ARBA" id="ARBA00022982"/>
    </source>
</evidence>
<dbReference type="STRING" id="133381.A0A2T9ZH89"/>
<reference evidence="13 14" key="1">
    <citation type="journal article" date="2018" name="MBio">
        <title>Comparative Genomics Reveals the Core Gene Toolbox for the Fungus-Insect Symbiosis.</title>
        <authorList>
            <person name="Wang Y."/>
            <person name="Stata M."/>
            <person name="Wang W."/>
            <person name="Stajich J.E."/>
            <person name="White M.M."/>
            <person name="Moncalvo J.M."/>
        </authorList>
    </citation>
    <scope>NUCLEOTIDE SEQUENCE [LARGE SCALE GENOMIC DNA]</scope>
    <source>
        <strain evidence="13 14">SC-DP-2</strain>
    </source>
</reference>
<accession>A0A2T9ZH89</accession>
<organism evidence="13 14">
    <name type="scientific">Smittium megazygosporum</name>
    <dbReference type="NCBI Taxonomy" id="133381"/>
    <lineage>
        <taxon>Eukaryota</taxon>
        <taxon>Fungi</taxon>
        <taxon>Fungi incertae sedis</taxon>
        <taxon>Zoopagomycota</taxon>
        <taxon>Kickxellomycotina</taxon>
        <taxon>Harpellomycetes</taxon>
        <taxon>Harpellales</taxon>
        <taxon>Legeriomycetaceae</taxon>
        <taxon>Smittium</taxon>
    </lineage>
</organism>
<sequence length="444" mass="46433">MARFSASMINKNTKPFLTLKRGFAATAQKASASTSGFSTATTSNGIKVLSSEALGSPASSQLASISVVLNNGSRFETPDSVGGAHFLKAFAFRNSEKSTGFRKVREAELQGAMVQSWLTREDVVYSIKCFKQDVPYFFERLAEASSNPLFNHWEFNEVSNLVKLESAFASSDPSTVVREKLFKAAYRAGLGNSIYASSSSPISSSSDVQSFFNARFSSDAIAVVGTGVSSAELLELVQKSPLANVKTVSLPSAPKSVFYSGSEIHTDSSSELSHYTLAYEVPDSGTGALLSHFLGTNPNVKWGSGLSPLGLLSVQHGFSAHAFSDSFSDSSIVGVHIVSEGSKLKSAVKLVSDTIKSFSSPNAITEDAFGRAIANASMTSACASESQGGILNSLVSSAFGAPTTSDFSSASASSLSTAAASVFSKKPAAASLGNSLQVPYLDSL</sequence>
<dbReference type="GO" id="GO:0046872">
    <property type="term" value="F:metal ion binding"/>
    <property type="evidence" value="ECO:0007669"/>
    <property type="project" value="InterPro"/>
</dbReference>
<dbReference type="InterPro" id="IPR011765">
    <property type="entry name" value="Pept_M16_N"/>
</dbReference>
<keyword evidence="3" id="KW-0679">Respiratory chain</keyword>
<feature type="domain" description="Peptidase M16 C-terminal" evidence="12">
    <location>
        <begin position="206"/>
        <end position="374"/>
    </location>
</feature>
<dbReference type="Pfam" id="PF00675">
    <property type="entry name" value="Peptidase_M16"/>
    <property type="match status" value="1"/>
</dbReference>
<evidence type="ECO:0000259" key="12">
    <source>
        <dbReference type="Pfam" id="PF05193"/>
    </source>
</evidence>
<keyword evidence="14" id="KW-1185">Reference proteome</keyword>
<dbReference type="PANTHER" id="PTHR11851">
    <property type="entry name" value="METALLOPROTEASE"/>
    <property type="match status" value="1"/>
</dbReference>
<dbReference type="SUPFAM" id="SSF63411">
    <property type="entry name" value="LuxS/MPP-like metallohydrolase"/>
    <property type="match status" value="2"/>
</dbReference>
<keyword evidence="7" id="KW-0496">Mitochondrion</keyword>
<keyword evidence="8" id="KW-0472">Membrane</keyword>
<evidence type="ECO:0000259" key="11">
    <source>
        <dbReference type="Pfam" id="PF00675"/>
    </source>
</evidence>
<keyword evidence="4" id="KW-0999">Mitochondrion inner membrane</keyword>
<evidence type="ECO:0000256" key="5">
    <source>
        <dbReference type="ARBA" id="ARBA00022946"/>
    </source>
</evidence>
<comment type="subcellular location">
    <subcellularLocation>
        <location evidence="1">Mitochondrion inner membrane</location>
        <topology evidence="1">Peripheral membrane protein</topology>
        <orientation evidence="1">Matrix side</orientation>
    </subcellularLocation>
</comment>
<evidence type="ECO:0000256" key="9">
    <source>
        <dbReference type="ARBA" id="ARBA00038146"/>
    </source>
</evidence>
<evidence type="ECO:0000313" key="14">
    <source>
        <dbReference type="Proteomes" id="UP000245609"/>
    </source>
</evidence>
<dbReference type="InterPro" id="IPR007863">
    <property type="entry name" value="Peptidase_M16_C"/>
</dbReference>
<dbReference type="EMBL" id="MBFS01000175">
    <property type="protein sequence ID" value="PVV03963.1"/>
    <property type="molecule type" value="Genomic_DNA"/>
</dbReference>
<evidence type="ECO:0000256" key="4">
    <source>
        <dbReference type="ARBA" id="ARBA00022792"/>
    </source>
</evidence>
<gene>
    <name evidence="13" type="ORF">BB560_001539</name>
</gene>
<dbReference type="OrthoDB" id="6369905at2759"/>
<evidence type="ECO:0000256" key="8">
    <source>
        <dbReference type="ARBA" id="ARBA00023136"/>
    </source>
</evidence>
<dbReference type="Pfam" id="PF05193">
    <property type="entry name" value="Peptidase_M16_C"/>
    <property type="match status" value="1"/>
</dbReference>
<evidence type="ECO:0000256" key="3">
    <source>
        <dbReference type="ARBA" id="ARBA00022660"/>
    </source>
</evidence>
<dbReference type="AlphaFoldDB" id="A0A2T9ZH89"/>
<protein>
    <recommendedName>
        <fullName evidence="10">Cytochrome b-c1 complex subunit 2, mitochondrial</fullName>
    </recommendedName>
</protein>
<dbReference type="Gene3D" id="3.30.830.10">
    <property type="entry name" value="Metalloenzyme, LuxS/M16 peptidase-like"/>
    <property type="match status" value="2"/>
</dbReference>
<keyword evidence="5" id="KW-0809">Transit peptide</keyword>
<evidence type="ECO:0000256" key="7">
    <source>
        <dbReference type="ARBA" id="ARBA00023128"/>
    </source>
</evidence>
<dbReference type="GO" id="GO:0005743">
    <property type="term" value="C:mitochondrial inner membrane"/>
    <property type="evidence" value="ECO:0007669"/>
    <property type="project" value="UniProtKB-SubCell"/>
</dbReference>
<evidence type="ECO:0000256" key="10">
    <source>
        <dbReference type="ARBA" id="ARBA00040751"/>
    </source>
</evidence>
<proteinExistence type="inferred from homology"/>
<name>A0A2T9ZH89_9FUNG</name>
<keyword evidence="6" id="KW-0249">Electron transport</keyword>
<feature type="domain" description="Peptidase M16 N-terminal" evidence="11">
    <location>
        <begin position="59"/>
        <end position="195"/>
    </location>
</feature>
<evidence type="ECO:0000313" key="13">
    <source>
        <dbReference type="EMBL" id="PVV03963.1"/>
    </source>
</evidence>
<comment type="caution">
    <text evidence="13">The sequence shown here is derived from an EMBL/GenBank/DDBJ whole genome shotgun (WGS) entry which is preliminary data.</text>
</comment>
<dbReference type="InterPro" id="IPR011249">
    <property type="entry name" value="Metalloenz_LuxS/M16"/>
</dbReference>
<evidence type="ECO:0000256" key="2">
    <source>
        <dbReference type="ARBA" id="ARBA00022448"/>
    </source>
</evidence>
<dbReference type="PANTHER" id="PTHR11851:SF209">
    <property type="entry name" value="CYTOCHROME B-C1 COMPLEX SUBUNIT 2, MITOCHONDRIAL"/>
    <property type="match status" value="1"/>
</dbReference>
<comment type="similarity">
    <text evidence="9">Belongs to the peptidase M16 family. UQCRC2/QCR2 subfamily.</text>
</comment>